<protein>
    <submittedName>
        <fullName evidence="1">Uncharacterized protein</fullName>
    </submittedName>
</protein>
<sequence length="84" mass="10266">MILMKYLSSIPVVSFGYEVVMLGFEFINDVDFRRIDFRCDFRDLYCLYYLYNRRFEISERFSKWDFDGINSCLFIRFLALGMPH</sequence>
<evidence type="ECO:0000313" key="2">
    <source>
        <dbReference type="Proteomes" id="UP000238479"/>
    </source>
</evidence>
<gene>
    <name evidence="1" type="ORF">RchiOBHm_Chr1g0314061</name>
</gene>
<proteinExistence type="predicted"/>
<name>A0A2P6S766_ROSCH</name>
<organism evidence="1 2">
    <name type="scientific">Rosa chinensis</name>
    <name type="common">China rose</name>
    <dbReference type="NCBI Taxonomy" id="74649"/>
    <lineage>
        <taxon>Eukaryota</taxon>
        <taxon>Viridiplantae</taxon>
        <taxon>Streptophyta</taxon>
        <taxon>Embryophyta</taxon>
        <taxon>Tracheophyta</taxon>
        <taxon>Spermatophyta</taxon>
        <taxon>Magnoliopsida</taxon>
        <taxon>eudicotyledons</taxon>
        <taxon>Gunneridae</taxon>
        <taxon>Pentapetalae</taxon>
        <taxon>rosids</taxon>
        <taxon>fabids</taxon>
        <taxon>Rosales</taxon>
        <taxon>Rosaceae</taxon>
        <taxon>Rosoideae</taxon>
        <taxon>Rosoideae incertae sedis</taxon>
        <taxon>Rosa</taxon>
    </lineage>
</organism>
<accession>A0A2P6S766</accession>
<dbReference type="EMBL" id="PDCK01000039">
    <property type="protein sequence ID" value="PRQ54474.1"/>
    <property type="molecule type" value="Genomic_DNA"/>
</dbReference>
<evidence type="ECO:0000313" key="1">
    <source>
        <dbReference type="EMBL" id="PRQ54474.1"/>
    </source>
</evidence>
<dbReference type="Proteomes" id="UP000238479">
    <property type="component" value="Chromosome 1"/>
</dbReference>
<reference evidence="1 2" key="1">
    <citation type="journal article" date="2018" name="Nat. Genet.">
        <title>The Rosa genome provides new insights in the design of modern roses.</title>
        <authorList>
            <person name="Bendahmane M."/>
        </authorList>
    </citation>
    <scope>NUCLEOTIDE SEQUENCE [LARGE SCALE GENOMIC DNA]</scope>
    <source>
        <strain evidence="2">cv. Old Blush</strain>
    </source>
</reference>
<dbReference type="AlphaFoldDB" id="A0A2P6S766"/>
<keyword evidence="2" id="KW-1185">Reference proteome</keyword>
<dbReference type="Gramene" id="PRQ54474">
    <property type="protein sequence ID" value="PRQ54474"/>
    <property type="gene ID" value="RchiOBHm_Chr1g0314061"/>
</dbReference>
<comment type="caution">
    <text evidence="1">The sequence shown here is derived from an EMBL/GenBank/DDBJ whole genome shotgun (WGS) entry which is preliminary data.</text>
</comment>